<evidence type="ECO:0000313" key="7">
    <source>
        <dbReference type="Proteomes" id="UP001172155"/>
    </source>
</evidence>
<keyword evidence="7" id="KW-1185">Reference proteome</keyword>
<comment type="caution">
    <text evidence="6">The sequence shown here is derived from an EMBL/GenBank/DDBJ whole genome shotgun (WGS) entry which is preliminary data.</text>
</comment>
<dbReference type="InterPro" id="IPR019826">
    <property type="entry name" value="Carboxylesterase_B_AS"/>
</dbReference>
<comment type="similarity">
    <text evidence="1 3">Belongs to the type-B carboxylesterase/lipase family.</text>
</comment>
<feature type="domain" description="Carboxylesterase type B" evidence="5">
    <location>
        <begin position="22"/>
        <end position="516"/>
    </location>
</feature>
<dbReference type="InterPro" id="IPR050309">
    <property type="entry name" value="Type-B_Carboxylest/Lipase"/>
</dbReference>
<dbReference type="PROSITE" id="PS00122">
    <property type="entry name" value="CARBOXYLESTERASE_B_1"/>
    <property type="match status" value="1"/>
</dbReference>
<feature type="region of interest" description="Disordered" evidence="4">
    <location>
        <begin position="63"/>
        <end position="87"/>
    </location>
</feature>
<evidence type="ECO:0000259" key="5">
    <source>
        <dbReference type="Pfam" id="PF00135"/>
    </source>
</evidence>
<dbReference type="EMBL" id="JAUKUD010000005">
    <property type="protein sequence ID" value="KAK0742952.1"/>
    <property type="molecule type" value="Genomic_DNA"/>
</dbReference>
<evidence type="ECO:0000256" key="4">
    <source>
        <dbReference type="SAM" id="MobiDB-lite"/>
    </source>
</evidence>
<reference evidence="6" key="1">
    <citation type="submission" date="2023-06" db="EMBL/GenBank/DDBJ databases">
        <title>Genome-scale phylogeny and comparative genomics of the fungal order Sordariales.</title>
        <authorList>
            <consortium name="Lawrence Berkeley National Laboratory"/>
            <person name="Hensen N."/>
            <person name="Bonometti L."/>
            <person name="Westerberg I."/>
            <person name="Brannstrom I.O."/>
            <person name="Guillou S."/>
            <person name="Cros-Aarteil S."/>
            <person name="Calhoun S."/>
            <person name="Haridas S."/>
            <person name="Kuo A."/>
            <person name="Mondo S."/>
            <person name="Pangilinan J."/>
            <person name="Riley R."/>
            <person name="LaButti K."/>
            <person name="Andreopoulos B."/>
            <person name="Lipzen A."/>
            <person name="Chen C."/>
            <person name="Yanf M."/>
            <person name="Daum C."/>
            <person name="Ng V."/>
            <person name="Clum A."/>
            <person name="Steindorff A."/>
            <person name="Ohm R."/>
            <person name="Martin F."/>
            <person name="Silar P."/>
            <person name="Natvig D."/>
            <person name="Lalanne C."/>
            <person name="Gautier V."/>
            <person name="Ament-velasquez S.L."/>
            <person name="Kruys A."/>
            <person name="Hutchinson M.I."/>
            <person name="Powell A.J."/>
            <person name="Barry K."/>
            <person name="Miller A.N."/>
            <person name="Grigoriev I.V."/>
            <person name="Debuchy R."/>
            <person name="Gladieux P."/>
            <person name="Thoren M.H."/>
            <person name="Johannesson H."/>
        </authorList>
    </citation>
    <scope>NUCLEOTIDE SEQUENCE</scope>
    <source>
        <strain evidence="6">SMH3187-1</strain>
    </source>
</reference>
<evidence type="ECO:0000256" key="2">
    <source>
        <dbReference type="ARBA" id="ARBA00022801"/>
    </source>
</evidence>
<feature type="region of interest" description="Disordered" evidence="4">
    <location>
        <begin position="516"/>
        <end position="535"/>
    </location>
</feature>
<dbReference type="Proteomes" id="UP001172155">
    <property type="component" value="Unassembled WGS sequence"/>
</dbReference>
<accession>A0AA40K279</accession>
<dbReference type="AlphaFoldDB" id="A0AA40K279"/>
<organism evidence="6 7">
    <name type="scientific">Schizothecium vesticola</name>
    <dbReference type="NCBI Taxonomy" id="314040"/>
    <lineage>
        <taxon>Eukaryota</taxon>
        <taxon>Fungi</taxon>
        <taxon>Dikarya</taxon>
        <taxon>Ascomycota</taxon>
        <taxon>Pezizomycotina</taxon>
        <taxon>Sordariomycetes</taxon>
        <taxon>Sordariomycetidae</taxon>
        <taxon>Sordariales</taxon>
        <taxon>Schizotheciaceae</taxon>
        <taxon>Schizothecium</taxon>
    </lineage>
</organism>
<dbReference type="SUPFAM" id="SSF53474">
    <property type="entry name" value="alpha/beta-Hydrolases"/>
    <property type="match status" value="1"/>
</dbReference>
<dbReference type="GO" id="GO:0016787">
    <property type="term" value="F:hydrolase activity"/>
    <property type="evidence" value="ECO:0007669"/>
    <property type="project" value="UniProtKB-KW"/>
</dbReference>
<proteinExistence type="inferred from homology"/>
<protein>
    <recommendedName>
        <fullName evidence="3">Carboxylic ester hydrolase</fullName>
        <ecNumber evidence="3">3.1.1.-</ecNumber>
    </recommendedName>
</protein>
<evidence type="ECO:0000313" key="6">
    <source>
        <dbReference type="EMBL" id="KAK0742952.1"/>
    </source>
</evidence>
<gene>
    <name evidence="6" type="ORF">B0T18DRAFT_439048</name>
</gene>
<sequence length="597" mass="62608">MILLLATLPSLAAASDHFPPLTVNLTYALYTGIRTPLTSPNLTLTTWKGIRYAAPPVGPLRWQRPQLPAAPPPNTTPPASVLANTPGPTCPQAMPAIPGLGFVRGEEDCLFLNVWAASTSSSPSPSPEVGTEVNGTGTGGKGSPVLVVIHGGGYGLGGAGTDMTSFLVGGGEGMVVVETQYRLGAFGFLASPEVKRRGVLNAGLLDQKLALEWVQEHIAQFGGDPERVTIMGESAGGGSVMLHAMAEGGGLGTRLFTNIIAASPWVPTQPRYDDAISVRHYDDFAALAGCKGQGDVFGCLVGRDSLTLQYAANQVSTSPPTPRGNWAFIPVTDDEYVLGPPSVQLAKGKLNGLRLLVGNNANEGTLIPPSNILTEADLIAWIKSNFANLSPQNVTALLATYPSDSGPVRSSAPRFETSGYGPATAVNTSQAATGQQQRCYNMYAESSVVCPAYWLATSFSHNHLPAHHYQYSVPFASHGADLAATFGPPGPNLGPDLVTAFQKIYTNFITTNSPSLSAHDANGASSPRPEAPHPASKWPAWPGFVNINQTGGEAYKVYFRGKGLRNAITVVGDAEAWEGGRGERCEVWKGLGGVVPL</sequence>
<dbReference type="Pfam" id="PF00135">
    <property type="entry name" value="COesterase"/>
    <property type="match status" value="1"/>
</dbReference>
<name>A0AA40K279_9PEZI</name>
<dbReference type="InterPro" id="IPR029058">
    <property type="entry name" value="AB_hydrolase_fold"/>
</dbReference>
<dbReference type="EC" id="3.1.1.-" evidence="3"/>
<dbReference type="Gene3D" id="3.40.50.1820">
    <property type="entry name" value="alpha/beta hydrolase"/>
    <property type="match status" value="1"/>
</dbReference>
<dbReference type="PANTHER" id="PTHR11559">
    <property type="entry name" value="CARBOXYLESTERASE"/>
    <property type="match status" value="1"/>
</dbReference>
<dbReference type="InterPro" id="IPR002018">
    <property type="entry name" value="CarbesteraseB"/>
</dbReference>
<keyword evidence="2 3" id="KW-0378">Hydrolase</keyword>
<evidence type="ECO:0000256" key="1">
    <source>
        <dbReference type="ARBA" id="ARBA00005964"/>
    </source>
</evidence>
<evidence type="ECO:0000256" key="3">
    <source>
        <dbReference type="RuleBase" id="RU361235"/>
    </source>
</evidence>